<dbReference type="EMBL" id="CP032548">
    <property type="protein sequence ID" value="AZJ34943.1"/>
    <property type="molecule type" value="Genomic_DNA"/>
</dbReference>
<evidence type="ECO:0000313" key="1">
    <source>
        <dbReference type="EMBL" id="AZJ34943.1"/>
    </source>
</evidence>
<evidence type="ECO:0000313" key="2">
    <source>
        <dbReference type="Proteomes" id="UP000274593"/>
    </source>
</evidence>
<dbReference type="KEGG" id="tsig:D6T69_05140"/>
<sequence length="226" mass="25667">MGFIITLTGALHITDTITTGHIDTITTIITDVHTEAPTITEVTELQQLLEEVILLVVEELQLQDAPLMFTEEVIVEPIVMTEILVLQEVHEDTIQEEAVTLTTEVLNDQLEREVTTQMVADLLAAIEVHLVQQEIQEDILLETIELPIIMVFVNLHQLETLEAILRETKVLIERLKNHILQENLEAIQNLQEALVVTLLHQEVVLHLEVTQEEVAEVHQEVLEDNL</sequence>
<organism evidence="1 2">
    <name type="scientific">Tenacibaculum singaporense</name>
    <dbReference type="NCBI Taxonomy" id="2358479"/>
    <lineage>
        <taxon>Bacteria</taxon>
        <taxon>Pseudomonadati</taxon>
        <taxon>Bacteroidota</taxon>
        <taxon>Flavobacteriia</taxon>
        <taxon>Flavobacteriales</taxon>
        <taxon>Flavobacteriaceae</taxon>
        <taxon>Tenacibaculum</taxon>
    </lineage>
</organism>
<reference evidence="1 2" key="1">
    <citation type="submission" date="2018-09" db="EMBL/GenBank/DDBJ databases">
        <title>Insights into the microbiota of Asian seabass (Lates calcarifer) with tenacibaculosis symptoms and description of sp. nov. Tenacibaculum singaporense.</title>
        <authorList>
            <person name="Miyake S."/>
            <person name="Soh M."/>
            <person name="Azman M.N."/>
            <person name="Ngoh S.Y."/>
            <person name="Orban L."/>
        </authorList>
    </citation>
    <scope>NUCLEOTIDE SEQUENCE [LARGE SCALE GENOMIC DNA]</scope>
    <source>
        <strain evidence="1 2">DSM 106434</strain>
    </source>
</reference>
<name>A0A3S8R597_9FLAO</name>
<protein>
    <submittedName>
        <fullName evidence="1">Uncharacterized protein</fullName>
    </submittedName>
</protein>
<dbReference type="AlphaFoldDB" id="A0A3S8R597"/>
<keyword evidence="2" id="KW-1185">Reference proteome</keyword>
<proteinExistence type="predicted"/>
<dbReference type="Proteomes" id="UP000274593">
    <property type="component" value="Chromosome"/>
</dbReference>
<gene>
    <name evidence="1" type="ORF">D6T69_05140</name>
</gene>
<accession>A0A3S8R597</accession>